<feature type="transmembrane region" description="Helical" evidence="1">
    <location>
        <begin position="416"/>
        <end position="435"/>
    </location>
</feature>
<feature type="transmembrane region" description="Helical" evidence="1">
    <location>
        <begin position="40"/>
        <end position="67"/>
    </location>
</feature>
<protein>
    <submittedName>
        <fullName evidence="2">Uncharacterized protein</fullName>
    </submittedName>
</protein>
<name>A0AAV2KSE3_KNICA</name>
<gene>
    <name evidence="2" type="ORF">KC01_LOCUS20507</name>
</gene>
<accession>A0AAV2KSE3</accession>
<sequence length="459" mass="49389">MGLCFGCVWGLVRGGVSLSLAVGGCLGGGWLSVGWWVRCGVVICCVVCGFVVSCVLGCFVVRLLLVLGVVWRGWRIEPWVDFGCVFVGWFCWWVIVDVVVFWVVGGCGCSCRVFCLVVGWCWLVSWVEVWVWFYVVGVGSVVVGCVNRCLGGVLCCGLCWLVWLSCVGVRVMFRVCRVVLSVWCVRVNGCGVSGGVLVVLGFWGGVFVLVVWGVGWCRFVVVWWLVRCRFECCCCSGGGWVLLFNGFGLVCGVVHGRWFCSMLGVVCVSLGLLLVVVVGVLLWGFWCGFGFSWIVEVVVCCGVGKGVSGWLVCLVGCVVVEVLCVCVFGGFSIVVGGVVYFVSCVVWFGVVFCFGGCMCSALCVRVVVEEWVGWWWAVIGVGVGGVCFIVLGCGGGICFGGLVVGVECGNLSGLCWGRGICWLVWLVCVLGLFGFSVLVSGVWWVLLFSLLGLLWGGGW</sequence>
<feature type="transmembrane region" description="Helical" evidence="1">
    <location>
        <begin position="238"/>
        <end position="260"/>
    </location>
</feature>
<keyword evidence="1" id="KW-0812">Transmembrane</keyword>
<reference evidence="2 3" key="1">
    <citation type="submission" date="2024-04" db="EMBL/GenBank/DDBJ databases">
        <authorList>
            <person name="Waldvogel A.-M."/>
            <person name="Schoenle A."/>
        </authorList>
    </citation>
    <scope>NUCLEOTIDE SEQUENCE [LARGE SCALE GENOMIC DNA]</scope>
</reference>
<evidence type="ECO:0000256" key="1">
    <source>
        <dbReference type="SAM" id="Phobius"/>
    </source>
</evidence>
<feature type="transmembrane region" description="Helical" evidence="1">
    <location>
        <begin position="101"/>
        <end position="124"/>
    </location>
</feature>
<dbReference type="EMBL" id="OZ035841">
    <property type="protein sequence ID" value="CAL1591094.1"/>
    <property type="molecule type" value="Genomic_DNA"/>
</dbReference>
<keyword evidence="3" id="KW-1185">Reference proteome</keyword>
<proteinExistence type="predicted"/>
<dbReference type="AlphaFoldDB" id="A0AAV2KSE3"/>
<evidence type="ECO:0000313" key="3">
    <source>
        <dbReference type="Proteomes" id="UP001497482"/>
    </source>
</evidence>
<evidence type="ECO:0000313" key="2">
    <source>
        <dbReference type="EMBL" id="CAL1591094.1"/>
    </source>
</evidence>
<organism evidence="2 3">
    <name type="scientific">Knipowitschia caucasica</name>
    <name type="common">Caucasian dwarf goby</name>
    <name type="synonym">Pomatoschistus caucasicus</name>
    <dbReference type="NCBI Taxonomy" id="637954"/>
    <lineage>
        <taxon>Eukaryota</taxon>
        <taxon>Metazoa</taxon>
        <taxon>Chordata</taxon>
        <taxon>Craniata</taxon>
        <taxon>Vertebrata</taxon>
        <taxon>Euteleostomi</taxon>
        <taxon>Actinopterygii</taxon>
        <taxon>Neopterygii</taxon>
        <taxon>Teleostei</taxon>
        <taxon>Neoteleostei</taxon>
        <taxon>Acanthomorphata</taxon>
        <taxon>Gobiaria</taxon>
        <taxon>Gobiiformes</taxon>
        <taxon>Gobioidei</taxon>
        <taxon>Gobiidae</taxon>
        <taxon>Gobiinae</taxon>
        <taxon>Knipowitschia</taxon>
    </lineage>
</organism>
<feature type="transmembrane region" description="Helical" evidence="1">
    <location>
        <begin position="197"/>
        <end position="226"/>
    </location>
</feature>
<feature type="transmembrane region" description="Helical" evidence="1">
    <location>
        <begin position="338"/>
        <end position="368"/>
    </location>
</feature>
<feature type="transmembrane region" description="Helical" evidence="1">
    <location>
        <begin position="307"/>
        <end position="331"/>
    </location>
</feature>
<keyword evidence="1" id="KW-1133">Transmembrane helix</keyword>
<feature type="transmembrane region" description="Helical" evidence="1">
    <location>
        <begin position="374"/>
        <end position="404"/>
    </location>
</feature>
<dbReference type="Proteomes" id="UP001497482">
    <property type="component" value="Chromosome 19"/>
</dbReference>
<keyword evidence="1" id="KW-0472">Membrane</keyword>
<feature type="transmembrane region" description="Helical" evidence="1">
    <location>
        <begin position="272"/>
        <end position="295"/>
    </location>
</feature>